<organism evidence="4 5">
    <name type="scientific">Persicimonas caeni</name>
    <dbReference type="NCBI Taxonomy" id="2292766"/>
    <lineage>
        <taxon>Bacteria</taxon>
        <taxon>Deltaproteobacteria</taxon>
        <taxon>Bradymonadales</taxon>
        <taxon>Bradymonadaceae</taxon>
        <taxon>Persicimonas</taxon>
    </lineage>
</organism>
<dbReference type="PANTHER" id="PTHR43080:SF2">
    <property type="entry name" value="CBS DOMAIN-CONTAINING PROTEIN"/>
    <property type="match status" value="1"/>
</dbReference>
<reference evidence="4 5" key="1">
    <citation type="submission" date="2019-06" db="EMBL/GenBank/DDBJ databases">
        <title>Persicimonas caeni gen. nov., sp. nov., a predatory bacterium isolated from solar saltern.</title>
        <authorList>
            <person name="Wang S."/>
        </authorList>
    </citation>
    <scope>NUCLEOTIDE SEQUENCE [LARGE SCALE GENOMIC DNA]</scope>
    <source>
        <strain evidence="4 5">YN101</strain>
    </source>
</reference>
<dbReference type="Gene3D" id="3.10.580.10">
    <property type="entry name" value="CBS-domain"/>
    <property type="match status" value="1"/>
</dbReference>
<evidence type="ECO:0000313" key="5">
    <source>
        <dbReference type="Proteomes" id="UP000315995"/>
    </source>
</evidence>
<keyword evidence="1 2" id="KW-0129">CBS domain</keyword>
<proteinExistence type="predicted"/>
<dbReference type="AlphaFoldDB" id="A0A4Y6Q0B4"/>
<dbReference type="PANTHER" id="PTHR43080">
    <property type="entry name" value="CBS DOMAIN-CONTAINING PROTEIN CBSX3, MITOCHONDRIAL"/>
    <property type="match status" value="1"/>
</dbReference>
<name>A0A4Y6Q0B4_PERCE</name>
<evidence type="ECO:0000259" key="3">
    <source>
        <dbReference type="PROSITE" id="PS51371"/>
    </source>
</evidence>
<evidence type="ECO:0000256" key="2">
    <source>
        <dbReference type="PROSITE-ProRule" id="PRU00703"/>
    </source>
</evidence>
<accession>A0A5B8YCE9</accession>
<dbReference type="InterPro" id="IPR046342">
    <property type="entry name" value="CBS_dom_sf"/>
</dbReference>
<dbReference type="Proteomes" id="UP000315995">
    <property type="component" value="Chromosome"/>
</dbReference>
<dbReference type="SMART" id="SM00116">
    <property type="entry name" value="CBS"/>
    <property type="match status" value="2"/>
</dbReference>
<dbReference type="InterPro" id="IPR000644">
    <property type="entry name" value="CBS_dom"/>
</dbReference>
<dbReference type="RefSeq" id="WP_141200141.1">
    <property type="nucleotide sequence ID" value="NZ_CP041186.1"/>
</dbReference>
<gene>
    <name evidence="4" type="ORF">FIV42_23965</name>
</gene>
<evidence type="ECO:0000313" key="4">
    <source>
        <dbReference type="EMBL" id="QDG53687.1"/>
    </source>
</evidence>
<dbReference type="InterPro" id="IPR051257">
    <property type="entry name" value="Diverse_CBS-Domain"/>
</dbReference>
<sequence>MSSTDFFDKLFGDLETLPEIDPEDRIVVRDLMTAYVLAVDVDAALRTAKRAMEKHAIRHVPVVDCGRVIGMLSQRELASAAYIAHHFDADRDAYEEFIESPVRGFLKTRFSAERDVITIGADESIQRAVDLLVQNRLTALPVLGSRGDLVGILSYIDVLNGLRGLFERI</sequence>
<accession>A0A4Y6Q0B4</accession>
<dbReference type="PROSITE" id="PS51371">
    <property type="entry name" value="CBS"/>
    <property type="match status" value="2"/>
</dbReference>
<dbReference type="SUPFAM" id="SSF54631">
    <property type="entry name" value="CBS-domain pair"/>
    <property type="match status" value="1"/>
</dbReference>
<dbReference type="OrthoDB" id="9802114at2"/>
<evidence type="ECO:0000256" key="1">
    <source>
        <dbReference type="ARBA" id="ARBA00023122"/>
    </source>
</evidence>
<keyword evidence="5" id="KW-1185">Reference proteome</keyword>
<protein>
    <submittedName>
        <fullName evidence="4">CBS domain-containing protein</fullName>
    </submittedName>
</protein>
<dbReference type="Pfam" id="PF00571">
    <property type="entry name" value="CBS"/>
    <property type="match status" value="2"/>
</dbReference>
<feature type="domain" description="CBS" evidence="3">
    <location>
        <begin position="32"/>
        <end position="89"/>
    </location>
</feature>
<dbReference type="EMBL" id="CP041186">
    <property type="protein sequence ID" value="QDG53687.1"/>
    <property type="molecule type" value="Genomic_DNA"/>
</dbReference>
<feature type="domain" description="CBS" evidence="3">
    <location>
        <begin position="112"/>
        <end position="169"/>
    </location>
</feature>